<evidence type="ECO:0000313" key="4">
    <source>
        <dbReference type="Proteomes" id="UP000190166"/>
    </source>
</evidence>
<evidence type="ECO:0000256" key="1">
    <source>
        <dbReference type="SAM" id="MobiDB-lite"/>
    </source>
</evidence>
<dbReference type="Gene3D" id="1.20.5.320">
    <property type="entry name" value="6-Phosphogluconate Dehydrogenase, domain 3"/>
    <property type="match status" value="1"/>
</dbReference>
<feature type="region of interest" description="Disordered" evidence="1">
    <location>
        <begin position="28"/>
        <end position="52"/>
    </location>
</feature>
<protein>
    <recommendedName>
        <fullName evidence="5">Collagen triple helix repeat-containing protein</fullName>
    </recommendedName>
</protein>
<keyword evidence="2" id="KW-0732">Signal</keyword>
<dbReference type="RefSeq" id="WP_079470345.1">
    <property type="nucleotide sequence ID" value="NZ_FUZZ01000002.1"/>
</dbReference>
<feature type="compositionally biased region" description="Gly residues" evidence="1">
    <location>
        <begin position="39"/>
        <end position="48"/>
    </location>
</feature>
<accession>A0A1T5NXX9</accession>
<name>A0A1T5NXX9_9BACT</name>
<proteinExistence type="predicted"/>
<feature type="signal peptide" evidence="2">
    <location>
        <begin position="1"/>
        <end position="21"/>
    </location>
</feature>
<evidence type="ECO:0008006" key="5">
    <source>
        <dbReference type="Google" id="ProtNLM"/>
    </source>
</evidence>
<dbReference type="EMBL" id="FUZZ01000002">
    <property type="protein sequence ID" value="SKD05247.1"/>
    <property type="molecule type" value="Genomic_DNA"/>
</dbReference>
<dbReference type="Proteomes" id="UP000190166">
    <property type="component" value="Unassembled WGS sequence"/>
</dbReference>
<organism evidence="3 4">
    <name type="scientific">Chitinophaga ginsengisegetis</name>
    <dbReference type="NCBI Taxonomy" id="393003"/>
    <lineage>
        <taxon>Bacteria</taxon>
        <taxon>Pseudomonadati</taxon>
        <taxon>Bacteroidota</taxon>
        <taxon>Chitinophagia</taxon>
        <taxon>Chitinophagales</taxon>
        <taxon>Chitinophagaceae</taxon>
        <taxon>Chitinophaga</taxon>
    </lineage>
</organism>
<dbReference type="PROSITE" id="PS51257">
    <property type="entry name" value="PROKAR_LIPOPROTEIN"/>
    <property type="match status" value="1"/>
</dbReference>
<sequence>MKLSSRHLPLMFLFAVILAFAACSKDGDQGPAGNPGPAGPAGPGGPAGPAGPKGDTGVANVIYSEWLNVAFDSIRDENGVPTGDGFIGSIEIPKLTKEILTKGVINVYFNLDSADAPYIVPLPYVDPYLFVSFRAAEGGIIILASHDLSSGNYPGEKVIQQFRYVLVPGGVAARSASGVDWKNYKSVQQYLGLKN</sequence>
<dbReference type="STRING" id="393003.SAMN05660461_3048"/>
<evidence type="ECO:0000313" key="3">
    <source>
        <dbReference type="EMBL" id="SKD05247.1"/>
    </source>
</evidence>
<feature type="chain" id="PRO_5012798256" description="Collagen triple helix repeat-containing protein" evidence="2">
    <location>
        <begin position="22"/>
        <end position="195"/>
    </location>
</feature>
<keyword evidence="4" id="KW-1185">Reference proteome</keyword>
<evidence type="ECO:0000256" key="2">
    <source>
        <dbReference type="SAM" id="SignalP"/>
    </source>
</evidence>
<reference evidence="3 4" key="1">
    <citation type="submission" date="2017-02" db="EMBL/GenBank/DDBJ databases">
        <authorList>
            <person name="Peterson S.W."/>
        </authorList>
    </citation>
    <scope>NUCLEOTIDE SEQUENCE [LARGE SCALE GENOMIC DNA]</scope>
    <source>
        <strain evidence="3 4">DSM 18108</strain>
    </source>
</reference>
<dbReference type="AlphaFoldDB" id="A0A1T5NXX9"/>
<gene>
    <name evidence="3" type="ORF">SAMN05660461_3048</name>
</gene>